<accession>X1QBX8</accession>
<dbReference type="EMBL" id="BARW01003335">
    <property type="protein sequence ID" value="GAI65972.1"/>
    <property type="molecule type" value="Genomic_DNA"/>
</dbReference>
<proteinExistence type="predicted"/>
<protein>
    <submittedName>
        <fullName evidence="1">Uncharacterized protein</fullName>
    </submittedName>
</protein>
<reference evidence="1" key="1">
    <citation type="journal article" date="2014" name="Front. Microbiol.">
        <title>High frequency of phylogenetically diverse reductive dehalogenase-homologous genes in deep subseafloor sedimentary metagenomes.</title>
        <authorList>
            <person name="Kawai M."/>
            <person name="Futagami T."/>
            <person name="Toyoda A."/>
            <person name="Takaki Y."/>
            <person name="Nishi S."/>
            <person name="Hori S."/>
            <person name="Arai W."/>
            <person name="Tsubouchi T."/>
            <person name="Morono Y."/>
            <person name="Uchiyama I."/>
            <person name="Ito T."/>
            <person name="Fujiyama A."/>
            <person name="Inagaki F."/>
            <person name="Takami H."/>
        </authorList>
    </citation>
    <scope>NUCLEOTIDE SEQUENCE</scope>
    <source>
        <strain evidence="1">Expedition CK06-06</strain>
    </source>
</reference>
<gene>
    <name evidence="1" type="ORF">S12H4_08585</name>
</gene>
<sequence length="141" mass="16483">MEESEKENLFMTFKGVIESIILDKRRNPKNNKTLDNFRARLNMGLQTEEDFYLWVNLTAENGKYTLGKDKLEEYDLEIMATPEDLMGFSSGENSTLHMMLKKNKYGFKKLRYYKSSDGKKNFGILLKLPKVLVLDKLKTPK</sequence>
<comment type="caution">
    <text evidence="1">The sequence shown here is derived from an EMBL/GenBank/DDBJ whole genome shotgun (WGS) entry which is preliminary data.</text>
</comment>
<evidence type="ECO:0000313" key="1">
    <source>
        <dbReference type="EMBL" id="GAI65972.1"/>
    </source>
</evidence>
<dbReference type="AlphaFoldDB" id="X1QBX8"/>
<name>X1QBX8_9ZZZZ</name>
<organism evidence="1">
    <name type="scientific">marine sediment metagenome</name>
    <dbReference type="NCBI Taxonomy" id="412755"/>
    <lineage>
        <taxon>unclassified sequences</taxon>
        <taxon>metagenomes</taxon>
        <taxon>ecological metagenomes</taxon>
    </lineage>
</organism>